<name>A0A550JJB3_9BACT</name>
<dbReference type="InterPro" id="IPR036680">
    <property type="entry name" value="SPOR-like_sf"/>
</dbReference>
<dbReference type="InterPro" id="IPR007730">
    <property type="entry name" value="SPOR-like_dom"/>
</dbReference>
<evidence type="ECO:0000259" key="2">
    <source>
        <dbReference type="PROSITE" id="PS51724"/>
    </source>
</evidence>
<dbReference type="AlphaFoldDB" id="A0A550JJB3"/>
<dbReference type="InterPro" id="IPR052521">
    <property type="entry name" value="Cell_div_SPOR-domain"/>
</dbReference>
<evidence type="ECO:0000256" key="1">
    <source>
        <dbReference type="SAM" id="MobiDB-lite"/>
    </source>
</evidence>
<dbReference type="Proteomes" id="UP000317155">
    <property type="component" value="Unassembled WGS sequence"/>
</dbReference>
<dbReference type="PANTHER" id="PTHR38687:SF1">
    <property type="entry name" value="CELL DIVISION PROTEIN DEDD"/>
    <property type="match status" value="1"/>
</dbReference>
<comment type="caution">
    <text evidence="3">The sequence shown here is derived from an EMBL/GenBank/DDBJ whole genome shotgun (WGS) entry which is preliminary data.</text>
</comment>
<feature type="domain" description="SPOR" evidence="2">
    <location>
        <begin position="179"/>
        <end position="259"/>
    </location>
</feature>
<dbReference type="OrthoDB" id="7063246at2"/>
<gene>
    <name evidence="3" type="ORF">FL622_04265</name>
</gene>
<protein>
    <submittedName>
        <fullName evidence="3">SPOR domain-containing protein</fullName>
    </submittedName>
</protein>
<proteinExistence type="predicted"/>
<dbReference type="Gene3D" id="3.30.70.1070">
    <property type="entry name" value="Sporulation related repeat"/>
    <property type="match status" value="1"/>
</dbReference>
<dbReference type="GO" id="GO:0032506">
    <property type="term" value="P:cytokinetic process"/>
    <property type="evidence" value="ECO:0007669"/>
    <property type="project" value="TreeGrafter"/>
</dbReference>
<dbReference type="RefSeq" id="WP_092056159.1">
    <property type="nucleotide sequence ID" value="NZ_FOJJ01000012.1"/>
</dbReference>
<dbReference type="Pfam" id="PF05036">
    <property type="entry name" value="SPOR"/>
    <property type="match status" value="1"/>
</dbReference>
<feature type="compositionally biased region" description="Pro residues" evidence="1">
    <location>
        <begin position="134"/>
        <end position="143"/>
    </location>
</feature>
<evidence type="ECO:0000313" key="4">
    <source>
        <dbReference type="Proteomes" id="UP000317155"/>
    </source>
</evidence>
<dbReference type="GO" id="GO:0042834">
    <property type="term" value="F:peptidoglycan binding"/>
    <property type="evidence" value="ECO:0007669"/>
    <property type="project" value="InterPro"/>
</dbReference>
<feature type="region of interest" description="Disordered" evidence="1">
    <location>
        <begin position="45"/>
        <end position="85"/>
    </location>
</feature>
<feature type="compositionally biased region" description="Low complexity" evidence="1">
    <location>
        <begin position="69"/>
        <end position="85"/>
    </location>
</feature>
<feature type="region of interest" description="Disordered" evidence="1">
    <location>
        <begin position="102"/>
        <end position="148"/>
    </location>
</feature>
<dbReference type="GO" id="GO:0032153">
    <property type="term" value="C:cell division site"/>
    <property type="evidence" value="ECO:0007669"/>
    <property type="project" value="TreeGrafter"/>
</dbReference>
<dbReference type="SUPFAM" id="SSF110997">
    <property type="entry name" value="Sporulation related repeat"/>
    <property type="match status" value="1"/>
</dbReference>
<organism evidence="3 4">
    <name type="scientific">Trichloromonas acetexigens</name>
    <dbReference type="NCBI Taxonomy" id="38815"/>
    <lineage>
        <taxon>Bacteria</taxon>
        <taxon>Pseudomonadati</taxon>
        <taxon>Thermodesulfobacteriota</taxon>
        <taxon>Desulfuromonadia</taxon>
        <taxon>Desulfuromonadales</taxon>
        <taxon>Trichloromonadaceae</taxon>
        <taxon>Trichloromonas</taxon>
    </lineage>
</organism>
<accession>A0A550JJB3</accession>
<reference evidence="3 4" key="1">
    <citation type="submission" date="2019-07" db="EMBL/GenBank/DDBJ databases">
        <title>Insights of Desulfuromonas acetexigens electromicrobiology.</title>
        <authorList>
            <person name="Katuri K."/>
            <person name="Sapireddy V."/>
            <person name="Shaw D.R."/>
            <person name="Saikaly P."/>
        </authorList>
    </citation>
    <scope>NUCLEOTIDE SEQUENCE [LARGE SCALE GENOMIC DNA]</scope>
    <source>
        <strain evidence="3 4">2873</strain>
    </source>
</reference>
<dbReference type="EMBL" id="VJVV01000002">
    <property type="protein sequence ID" value="TRO83306.1"/>
    <property type="molecule type" value="Genomic_DNA"/>
</dbReference>
<sequence>MVKQMQSRTQRRMEKKHAILLVVLLLGISLVSFFLGIMVGRGSSGTVAAPTESVTPHLPVPPPLAESLPAVEPTSAPAAPAAPVVEDGAEKPALTFYEALPKGEQPPLGSGINLPPPEKPKKPQASVAKTEPSPLRPPPPVPSVPASAVPAASEAATVVVETPVSTVKVETTPAPLPKPVVQGTFVVQAASFKALSDATALRDRLIKKGYGAYVQEANLGDKGVWQRVMVGPYAGNEAVSQVVERLKNEERLSGMIKKH</sequence>
<evidence type="ECO:0000313" key="3">
    <source>
        <dbReference type="EMBL" id="TRO83306.1"/>
    </source>
</evidence>
<keyword evidence="4" id="KW-1185">Reference proteome</keyword>
<dbReference type="GO" id="GO:0030428">
    <property type="term" value="C:cell septum"/>
    <property type="evidence" value="ECO:0007669"/>
    <property type="project" value="TreeGrafter"/>
</dbReference>
<dbReference type="PANTHER" id="PTHR38687">
    <property type="entry name" value="CELL DIVISION PROTEIN DEDD-RELATED"/>
    <property type="match status" value="1"/>
</dbReference>
<dbReference type="PROSITE" id="PS51724">
    <property type="entry name" value="SPOR"/>
    <property type="match status" value="1"/>
</dbReference>